<dbReference type="Proteomes" id="UP000838100">
    <property type="component" value="Unassembled WGS sequence"/>
</dbReference>
<dbReference type="EMBL" id="CAKLPX010000003">
    <property type="protein sequence ID" value="CAH0992766.1"/>
    <property type="molecule type" value="Genomic_DNA"/>
</dbReference>
<dbReference type="InterPro" id="IPR001279">
    <property type="entry name" value="Metallo-B-lactamas"/>
</dbReference>
<dbReference type="PANTHER" id="PTHR42951">
    <property type="entry name" value="METALLO-BETA-LACTAMASE DOMAIN-CONTAINING"/>
    <property type="match status" value="1"/>
</dbReference>
<protein>
    <recommendedName>
        <fullName evidence="3">Metallo-beta-lactamase domain-containing protein</fullName>
    </recommendedName>
</protein>
<keyword evidence="2" id="KW-0732">Signal</keyword>
<sequence>MTQLLLTLTTALSLLVFGSALADSDHHADSTAFKQQKITEQLYLLQGRGGNIGLLKGDDGIVLIDDDYKDLSSALATALESHGGRDNLQYIINTHWHGDHTEGNLEFGQNAVIIAHENVRKRLSTSQEIKLFNMKSAPYPDDALPSVTFRQQLNLHINDEDITLLHLSNGHTDGDSIVIFKRANTVHLGDHYFAGMFPFIDTATGGNVVSMADNIDSVLTLIDDSTAVIPGHGPLASKQDLAGYRDMLRGTTAEVATMRAAGMSLTQMQAQGLSQQWQNWGHGFIKQPVWISIVNTSLAEQSKP</sequence>
<dbReference type="InterPro" id="IPR050855">
    <property type="entry name" value="NDM-1-like"/>
</dbReference>
<dbReference type="InterPro" id="IPR036866">
    <property type="entry name" value="RibonucZ/Hydroxyglut_hydro"/>
</dbReference>
<feature type="chain" id="PRO_5046689775" description="Metallo-beta-lactamase domain-containing protein" evidence="2">
    <location>
        <begin position="23"/>
        <end position="304"/>
    </location>
</feature>
<dbReference type="SMART" id="SM00849">
    <property type="entry name" value="Lactamase_B"/>
    <property type="match status" value="1"/>
</dbReference>
<evidence type="ECO:0000256" key="1">
    <source>
        <dbReference type="ARBA" id="ARBA00005250"/>
    </source>
</evidence>
<feature type="signal peptide" evidence="2">
    <location>
        <begin position="1"/>
        <end position="22"/>
    </location>
</feature>
<name>A0ABN8EK14_9GAMM</name>
<dbReference type="Gene3D" id="3.60.15.10">
    <property type="entry name" value="Ribonuclease Z/Hydroxyacylglutathione hydrolase-like"/>
    <property type="match status" value="1"/>
</dbReference>
<reference evidence="4" key="1">
    <citation type="submission" date="2021-12" db="EMBL/GenBank/DDBJ databases">
        <authorList>
            <person name="Rodrigo-Torres L."/>
            <person name="Arahal R. D."/>
            <person name="Lucena T."/>
        </authorList>
    </citation>
    <scope>NUCLEOTIDE SEQUENCE</scope>
    <source>
        <strain evidence="4">CECT 8267</strain>
    </source>
</reference>
<accession>A0ABN8EK14</accession>
<keyword evidence="5" id="KW-1185">Reference proteome</keyword>
<dbReference type="PANTHER" id="PTHR42951:SF4">
    <property type="entry name" value="ACYL-COENZYME A THIOESTERASE MBLAC2"/>
    <property type="match status" value="1"/>
</dbReference>
<comment type="caution">
    <text evidence="4">The sequence shown here is derived from an EMBL/GenBank/DDBJ whole genome shotgun (WGS) entry which is preliminary data.</text>
</comment>
<evidence type="ECO:0000313" key="4">
    <source>
        <dbReference type="EMBL" id="CAH0992766.1"/>
    </source>
</evidence>
<feature type="domain" description="Metallo-beta-lactamase" evidence="3">
    <location>
        <begin position="49"/>
        <end position="232"/>
    </location>
</feature>
<evidence type="ECO:0000259" key="3">
    <source>
        <dbReference type="SMART" id="SM00849"/>
    </source>
</evidence>
<evidence type="ECO:0000256" key="2">
    <source>
        <dbReference type="SAM" id="SignalP"/>
    </source>
</evidence>
<organism evidence="4 5">
    <name type="scientific">Sinobacterium norvegicum</name>
    <dbReference type="NCBI Taxonomy" id="1641715"/>
    <lineage>
        <taxon>Bacteria</taxon>
        <taxon>Pseudomonadati</taxon>
        <taxon>Pseudomonadota</taxon>
        <taxon>Gammaproteobacteria</taxon>
        <taxon>Cellvibrionales</taxon>
        <taxon>Spongiibacteraceae</taxon>
        <taxon>Sinobacterium</taxon>
    </lineage>
</organism>
<comment type="similarity">
    <text evidence="1">Belongs to the metallo-beta-lactamase superfamily. Class-B beta-lactamase family.</text>
</comment>
<dbReference type="Pfam" id="PF00753">
    <property type="entry name" value="Lactamase_B"/>
    <property type="match status" value="1"/>
</dbReference>
<dbReference type="RefSeq" id="WP_237445441.1">
    <property type="nucleotide sequence ID" value="NZ_CAKLPX010000003.1"/>
</dbReference>
<dbReference type="CDD" id="cd16282">
    <property type="entry name" value="metallo-hydrolase-like_MBL-fold"/>
    <property type="match status" value="1"/>
</dbReference>
<dbReference type="SUPFAM" id="SSF56281">
    <property type="entry name" value="Metallo-hydrolase/oxidoreductase"/>
    <property type="match status" value="1"/>
</dbReference>
<proteinExistence type="inferred from homology"/>
<evidence type="ECO:0000313" key="5">
    <source>
        <dbReference type="Proteomes" id="UP000838100"/>
    </source>
</evidence>
<gene>
    <name evidence="4" type="ORF">SIN8267_02903</name>
</gene>